<evidence type="ECO:0000256" key="12">
    <source>
        <dbReference type="ARBA" id="ARBA00022777"/>
    </source>
</evidence>
<evidence type="ECO:0000256" key="19">
    <source>
        <dbReference type="ARBA" id="ARBA00023264"/>
    </source>
</evidence>
<keyword evidence="5" id="KW-1003">Cell membrane</keyword>
<evidence type="ECO:0000256" key="24">
    <source>
        <dbReference type="RuleBase" id="RU363065"/>
    </source>
</evidence>
<dbReference type="InterPro" id="IPR036945">
    <property type="entry name" value="DAGK_sf"/>
</dbReference>
<evidence type="ECO:0000256" key="23">
    <source>
        <dbReference type="PIRSR" id="PIRSR600829-4"/>
    </source>
</evidence>
<keyword evidence="11 22" id="KW-0547">Nucleotide-binding</keyword>
<keyword evidence="14 23" id="KW-0460">Magnesium</keyword>
<dbReference type="RefSeq" id="WP_169468705.1">
    <property type="nucleotide sequence ID" value="NZ_JABBGG010000013.1"/>
</dbReference>
<dbReference type="PANTHER" id="PTHR34299">
    <property type="entry name" value="DIACYLGLYCEROL KINASE"/>
    <property type="match status" value="1"/>
</dbReference>
<feature type="binding site" evidence="22">
    <location>
        <begin position="102"/>
        <end position="103"/>
    </location>
    <ligand>
        <name>ATP</name>
        <dbReference type="ChEBI" id="CHEBI:30616"/>
    </ligand>
</feature>
<dbReference type="GO" id="GO:0046872">
    <property type="term" value="F:metal ion binding"/>
    <property type="evidence" value="ECO:0007669"/>
    <property type="project" value="UniProtKB-KW"/>
</dbReference>
<feature type="binding site" evidence="22">
    <location>
        <position position="84"/>
    </location>
    <ligand>
        <name>ATP</name>
        <dbReference type="ChEBI" id="CHEBI:30616"/>
    </ligand>
</feature>
<evidence type="ECO:0000256" key="2">
    <source>
        <dbReference type="ARBA" id="ARBA00005967"/>
    </source>
</evidence>
<keyword evidence="15 24" id="KW-1133">Transmembrane helix</keyword>
<comment type="subcellular location">
    <subcellularLocation>
        <location evidence="1 24">Cell inner membrane</location>
        <topology evidence="1 24">Multi-pass membrane protein</topology>
    </subcellularLocation>
</comment>
<protein>
    <recommendedName>
        <fullName evidence="4 24">Diacylglycerol kinase</fullName>
        <ecNumber evidence="3 24">2.7.1.107</ecNumber>
    </recommendedName>
</protein>
<evidence type="ECO:0000313" key="25">
    <source>
        <dbReference type="EMBL" id="NML63086.1"/>
    </source>
</evidence>
<keyword evidence="7 24" id="KW-0997">Cell inner membrane</keyword>
<keyword evidence="6" id="KW-0444">Lipid biosynthesis</keyword>
<proteinExistence type="inferred from homology"/>
<feature type="active site" description="Proton acceptor" evidence="20">
    <location>
        <position position="77"/>
    </location>
</feature>
<dbReference type="PROSITE" id="PS01069">
    <property type="entry name" value="DAGK_PROKAR"/>
    <property type="match status" value="1"/>
</dbReference>
<gene>
    <name evidence="25" type="ORF">HHL21_18770</name>
</gene>
<keyword evidence="13 22" id="KW-0067">ATP-binding</keyword>
<dbReference type="Proteomes" id="UP000583752">
    <property type="component" value="Unassembled WGS sequence"/>
</dbReference>
<keyword evidence="10 23" id="KW-0479">Metal-binding</keyword>
<dbReference type="GO" id="GO:0006654">
    <property type="term" value="P:phosphatidic acid biosynthetic process"/>
    <property type="evidence" value="ECO:0007669"/>
    <property type="project" value="InterPro"/>
</dbReference>
<keyword evidence="9 24" id="KW-0812">Transmembrane</keyword>
<evidence type="ECO:0000256" key="11">
    <source>
        <dbReference type="ARBA" id="ARBA00022741"/>
    </source>
</evidence>
<feature type="binding site" evidence="21">
    <location>
        <position position="77"/>
    </location>
    <ligand>
        <name>substrate</name>
    </ligand>
</feature>
<comment type="cofactor">
    <cofactor evidence="23">
        <name>Mg(2+)</name>
        <dbReference type="ChEBI" id="CHEBI:18420"/>
    </cofactor>
    <text evidence="23">Mn(2+), Zn(2+), Cd(2+) and Co(2+) support activity to lesser extents.</text>
</comment>
<dbReference type="GO" id="GO:0004143">
    <property type="term" value="F:ATP-dependent diacylglycerol kinase activity"/>
    <property type="evidence" value="ECO:0007669"/>
    <property type="project" value="UniProtKB-EC"/>
</dbReference>
<comment type="caution">
    <text evidence="25">The sequence shown here is derived from an EMBL/GenBank/DDBJ whole genome shotgun (WGS) entry which is preliminary data.</text>
</comment>
<feature type="transmembrane region" description="Helical" evidence="24">
    <location>
        <begin position="65"/>
        <end position="83"/>
    </location>
</feature>
<evidence type="ECO:0000256" key="16">
    <source>
        <dbReference type="ARBA" id="ARBA00023098"/>
    </source>
</evidence>
<evidence type="ECO:0000256" key="22">
    <source>
        <dbReference type="PIRSR" id="PIRSR600829-3"/>
    </source>
</evidence>
<evidence type="ECO:0000256" key="8">
    <source>
        <dbReference type="ARBA" id="ARBA00022679"/>
    </source>
</evidence>
<evidence type="ECO:0000256" key="6">
    <source>
        <dbReference type="ARBA" id="ARBA00022516"/>
    </source>
</evidence>
<feature type="binding site" evidence="21">
    <location>
        <position position="106"/>
    </location>
    <ligand>
        <name>substrate</name>
    </ligand>
</feature>
<evidence type="ECO:0000256" key="13">
    <source>
        <dbReference type="ARBA" id="ARBA00022840"/>
    </source>
</evidence>
<evidence type="ECO:0000313" key="26">
    <source>
        <dbReference type="Proteomes" id="UP000583752"/>
    </source>
</evidence>
<keyword evidence="12 24" id="KW-0418">Kinase</keyword>
<dbReference type="Gene3D" id="1.10.287.3610">
    <property type="match status" value="1"/>
</dbReference>
<keyword evidence="17 24" id="KW-0472">Membrane</keyword>
<evidence type="ECO:0000256" key="21">
    <source>
        <dbReference type="PIRSR" id="PIRSR600829-2"/>
    </source>
</evidence>
<keyword evidence="8 24" id="KW-0808">Transferase</keyword>
<dbReference type="GO" id="GO:0005886">
    <property type="term" value="C:plasma membrane"/>
    <property type="evidence" value="ECO:0007669"/>
    <property type="project" value="UniProtKB-SubCell"/>
</dbReference>
<evidence type="ECO:0000256" key="4">
    <source>
        <dbReference type="ARBA" id="ARBA00017575"/>
    </source>
</evidence>
<feature type="binding site" evidence="21">
    <location>
        <begin position="38"/>
        <end position="42"/>
    </location>
    <ligand>
        <name>substrate</name>
    </ligand>
</feature>
<comment type="similarity">
    <text evidence="2 24">Belongs to the bacterial diacylglycerol kinase family.</text>
</comment>
<comment type="catalytic activity">
    <reaction evidence="24">
        <text>a 1,2-diacyl-sn-glycerol + ATP = a 1,2-diacyl-sn-glycero-3-phosphate + ADP + H(+)</text>
        <dbReference type="Rhea" id="RHEA:10272"/>
        <dbReference type="ChEBI" id="CHEBI:15378"/>
        <dbReference type="ChEBI" id="CHEBI:17815"/>
        <dbReference type="ChEBI" id="CHEBI:30616"/>
        <dbReference type="ChEBI" id="CHEBI:58608"/>
        <dbReference type="ChEBI" id="CHEBI:456216"/>
        <dbReference type="EC" id="2.7.1.107"/>
    </reaction>
</comment>
<dbReference type="InterPro" id="IPR033718">
    <property type="entry name" value="DAGK_prok"/>
</dbReference>
<keyword evidence="18" id="KW-0594">Phospholipid biosynthesis</keyword>
<dbReference type="AlphaFoldDB" id="A0A848HMF6"/>
<keyword evidence="16 24" id="KW-0443">Lipid metabolism</keyword>
<dbReference type="GO" id="GO:0005524">
    <property type="term" value="F:ATP binding"/>
    <property type="evidence" value="ECO:0007669"/>
    <property type="project" value="UniProtKB-KW"/>
</dbReference>
<evidence type="ECO:0000256" key="1">
    <source>
        <dbReference type="ARBA" id="ARBA00004429"/>
    </source>
</evidence>
<evidence type="ECO:0000256" key="3">
    <source>
        <dbReference type="ARBA" id="ARBA00012133"/>
    </source>
</evidence>
<feature type="transmembrane region" description="Helical" evidence="24">
    <location>
        <begin position="43"/>
        <end position="59"/>
    </location>
</feature>
<accession>A0A848HMF6</accession>
<dbReference type="CDD" id="cd14264">
    <property type="entry name" value="DAGK_IM"/>
    <property type="match status" value="1"/>
</dbReference>
<evidence type="ECO:0000256" key="20">
    <source>
        <dbReference type="PIRSR" id="PIRSR600829-1"/>
    </source>
</evidence>
<feature type="binding site" evidence="23">
    <location>
        <position position="84"/>
    </location>
    <ligand>
        <name>a divalent metal cation</name>
        <dbReference type="ChEBI" id="CHEBI:60240"/>
    </ligand>
</feature>
<comment type="function">
    <text evidence="24">Catalyzes the ATP-dependent phosphorylation of sn-l,2-diacylglycerol (DAG) to phosphatidic acid. Involved in the recycling of diacylglycerol produced as a by-product during membrane-derived oligosaccharide (MDO) biosynthesis.</text>
</comment>
<evidence type="ECO:0000256" key="5">
    <source>
        <dbReference type="ARBA" id="ARBA00022475"/>
    </source>
</evidence>
<dbReference type="EC" id="2.7.1.107" evidence="3 24"/>
<sequence length="129" mass="14250">MEQQPVSEFKSKGGFKRIIGAFVNSIDGFQAAWRHEHAFRQELIVVLIATVVALLLPVSAFQKVFLISVLLLVLLVEIINSAIEAVVDRISLEHHPLSKRAKDLGSAAVALSIMIAALAWIVVLSNRYY</sequence>
<evidence type="ECO:0000256" key="9">
    <source>
        <dbReference type="ARBA" id="ARBA00022692"/>
    </source>
</evidence>
<dbReference type="InterPro" id="IPR000829">
    <property type="entry name" value="DAGK"/>
</dbReference>
<dbReference type="PANTHER" id="PTHR34299:SF1">
    <property type="entry name" value="DIACYLGLYCEROL KINASE"/>
    <property type="match status" value="1"/>
</dbReference>
<dbReference type="EMBL" id="JABBGG010000013">
    <property type="protein sequence ID" value="NML63086.1"/>
    <property type="molecule type" value="Genomic_DNA"/>
</dbReference>
<name>A0A848HMF6_9BURK</name>
<feature type="transmembrane region" description="Helical" evidence="24">
    <location>
        <begin position="104"/>
        <end position="123"/>
    </location>
</feature>
<feature type="binding site" evidence="23">
    <location>
        <position position="36"/>
    </location>
    <ligand>
        <name>a divalent metal cation</name>
        <dbReference type="ChEBI" id="CHEBI:60240"/>
    </ligand>
</feature>
<keyword evidence="26" id="KW-1185">Reference proteome</keyword>
<feature type="binding site" evidence="22">
    <location>
        <begin position="93"/>
        <end position="95"/>
    </location>
    <ligand>
        <name>ATP</name>
        <dbReference type="ChEBI" id="CHEBI:30616"/>
    </ligand>
</feature>
<feature type="binding site" evidence="21">
    <location>
        <position position="17"/>
    </location>
    <ligand>
        <name>substrate</name>
    </ligand>
</feature>
<evidence type="ECO:0000256" key="18">
    <source>
        <dbReference type="ARBA" id="ARBA00023209"/>
    </source>
</evidence>
<dbReference type="Pfam" id="PF01219">
    <property type="entry name" value="DAGK_prokar"/>
    <property type="match status" value="1"/>
</dbReference>
<feature type="binding site" evidence="22">
    <location>
        <position position="36"/>
    </location>
    <ligand>
        <name>ATP</name>
        <dbReference type="ChEBI" id="CHEBI:30616"/>
    </ligand>
</feature>
<evidence type="ECO:0000256" key="15">
    <source>
        <dbReference type="ARBA" id="ARBA00022989"/>
    </source>
</evidence>
<keyword evidence="19 24" id="KW-1208">Phospholipid metabolism</keyword>
<feature type="binding site" evidence="22">
    <location>
        <position position="17"/>
    </location>
    <ligand>
        <name>ATP</name>
        <dbReference type="ChEBI" id="CHEBI:30616"/>
    </ligand>
</feature>
<evidence type="ECO:0000256" key="14">
    <source>
        <dbReference type="ARBA" id="ARBA00022842"/>
    </source>
</evidence>
<evidence type="ECO:0000256" key="17">
    <source>
        <dbReference type="ARBA" id="ARBA00023136"/>
    </source>
</evidence>
<organism evidence="25 26">
    <name type="scientific">Massilia polaris</name>
    <dbReference type="NCBI Taxonomy" id="2728846"/>
    <lineage>
        <taxon>Bacteria</taxon>
        <taxon>Pseudomonadati</taxon>
        <taxon>Pseudomonadota</taxon>
        <taxon>Betaproteobacteria</taxon>
        <taxon>Burkholderiales</taxon>
        <taxon>Oxalobacteraceae</taxon>
        <taxon>Telluria group</taxon>
        <taxon>Massilia</taxon>
    </lineage>
</organism>
<evidence type="ECO:0000256" key="10">
    <source>
        <dbReference type="ARBA" id="ARBA00022723"/>
    </source>
</evidence>
<reference evidence="25 26" key="1">
    <citation type="submission" date="2020-04" db="EMBL/GenBank/DDBJ databases">
        <title>Massilia sp. RP-1-19 isolated from soil.</title>
        <authorList>
            <person name="Dahal R.H."/>
        </authorList>
    </citation>
    <scope>NUCLEOTIDE SEQUENCE [LARGE SCALE GENOMIC DNA]</scope>
    <source>
        <strain evidence="25 26">RP-1-19</strain>
    </source>
</reference>
<evidence type="ECO:0000256" key="7">
    <source>
        <dbReference type="ARBA" id="ARBA00022519"/>
    </source>
</evidence>